<keyword evidence="2" id="KW-0472">Membrane</keyword>
<sequence>MAHCQFCGAPLQPSLPYCQSCGTPLAPGNAQSEQAFNNAGNAPQQPPNVMPMTAMPQGNQFSAPAQPLQPKTPSTLFKKPGLAISQPSSSAQNGPSLSRQPSQSGLLGNKSLRGIQPQPAGFPTQQPQLSPWPDMQPQNATMPAQQQTAQPWGAPAAASAPFPMQPPPSTPNNLPPVSSMPGTPFTALPNTPQPQAAEAASLWQPPQQPATEAHDGAQAPVRRKGRAVIGVWLTIFILCMVVVTVVGVFAYQKYSGGPAQQASSFVPVQGPSGTFSVEQASTIILHAQTSSHIDINYNPVDPGKSFAAGQKIYISFDIQTKTKTGYIEIKWYSGKHMKDADTFAHDPTNSSGYFSTRYDGPTQGAAELYWCTRANCSDAQLAQVVTFTVTP</sequence>
<reference evidence="3 4" key="1">
    <citation type="journal article" date="2021" name="Int. J. Syst. Evol. Microbiol.">
        <title>Reticulibacter mediterranei gen. nov., sp. nov., within the new family Reticulibacteraceae fam. nov., and Ktedonospora formicarum gen. nov., sp. nov., Ktedonobacter robiniae sp. nov., Dictyobacter formicarum sp. nov. and Dictyobacter arantiisoli sp. nov., belonging to the class Ktedonobacteria.</title>
        <authorList>
            <person name="Yabe S."/>
            <person name="Zheng Y."/>
            <person name="Wang C.M."/>
            <person name="Sakai Y."/>
            <person name="Abe K."/>
            <person name="Yokota A."/>
            <person name="Donadio S."/>
            <person name="Cavaletti L."/>
            <person name="Monciardini P."/>
        </authorList>
    </citation>
    <scope>NUCLEOTIDE SEQUENCE [LARGE SCALE GENOMIC DNA]</scope>
    <source>
        <strain evidence="3 4">SOSP1-9</strain>
    </source>
</reference>
<dbReference type="RefSeq" id="WP_201364847.1">
    <property type="nucleotide sequence ID" value="NZ_BNJJ01000016.1"/>
</dbReference>
<evidence type="ECO:0000313" key="4">
    <source>
        <dbReference type="Proteomes" id="UP000635565"/>
    </source>
</evidence>
<dbReference type="Proteomes" id="UP000635565">
    <property type="component" value="Unassembled WGS sequence"/>
</dbReference>
<dbReference type="EMBL" id="BNJJ01000016">
    <property type="protein sequence ID" value="GHO87276.1"/>
    <property type="molecule type" value="Genomic_DNA"/>
</dbReference>
<feature type="compositionally biased region" description="Pro residues" evidence="1">
    <location>
        <begin position="163"/>
        <end position="174"/>
    </location>
</feature>
<keyword evidence="2" id="KW-1133">Transmembrane helix</keyword>
<evidence type="ECO:0008006" key="5">
    <source>
        <dbReference type="Google" id="ProtNLM"/>
    </source>
</evidence>
<accession>A0ABQ3VNM4</accession>
<comment type="caution">
    <text evidence="3">The sequence shown here is derived from an EMBL/GenBank/DDBJ whole genome shotgun (WGS) entry which is preliminary data.</text>
</comment>
<organism evidence="3 4">
    <name type="scientific">Dictyobacter formicarum</name>
    <dbReference type="NCBI Taxonomy" id="2778368"/>
    <lineage>
        <taxon>Bacteria</taxon>
        <taxon>Bacillati</taxon>
        <taxon>Chloroflexota</taxon>
        <taxon>Ktedonobacteria</taxon>
        <taxon>Ktedonobacterales</taxon>
        <taxon>Dictyobacteraceae</taxon>
        <taxon>Dictyobacter</taxon>
    </lineage>
</organism>
<keyword evidence="4" id="KW-1185">Reference proteome</keyword>
<proteinExistence type="predicted"/>
<keyword evidence="2" id="KW-0812">Transmembrane</keyword>
<protein>
    <recommendedName>
        <fullName evidence="5">Zinc-ribbon domain-containing protein</fullName>
    </recommendedName>
</protein>
<feature type="compositionally biased region" description="Polar residues" evidence="1">
    <location>
        <begin position="85"/>
        <end position="106"/>
    </location>
</feature>
<feature type="region of interest" description="Disordered" evidence="1">
    <location>
        <begin position="32"/>
        <end position="221"/>
    </location>
</feature>
<feature type="transmembrane region" description="Helical" evidence="2">
    <location>
        <begin position="227"/>
        <end position="251"/>
    </location>
</feature>
<feature type="compositionally biased region" description="Polar residues" evidence="1">
    <location>
        <begin position="56"/>
        <end position="75"/>
    </location>
</feature>
<feature type="compositionally biased region" description="Low complexity" evidence="1">
    <location>
        <begin position="135"/>
        <end position="162"/>
    </location>
</feature>
<name>A0ABQ3VNM4_9CHLR</name>
<feature type="compositionally biased region" description="Low complexity" evidence="1">
    <location>
        <begin position="34"/>
        <end position="43"/>
    </location>
</feature>
<evidence type="ECO:0000256" key="2">
    <source>
        <dbReference type="SAM" id="Phobius"/>
    </source>
</evidence>
<evidence type="ECO:0000313" key="3">
    <source>
        <dbReference type="EMBL" id="GHO87276.1"/>
    </source>
</evidence>
<gene>
    <name evidence="3" type="ORF">KSZ_52820</name>
</gene>
<evidence type="ECO:0000256" key="1">
    <source>
        <dbReference type="SAM" id="MobiDB-lite"/>
    </source>
</evidence>